<dbReference type="Proteomes" id="UP001597061">
    <property type="component" value="Unassembled WGS sequence"/>
</dbReference>
<feature type="transmembrane region" description="Helical" evidence="5">
    <location>
        <begin position="7"/>
        <end position="37"/>
    </location>
</feature>
<protein>
    <recommendedName>
        <fullName evidence="5">Probable membrane transporter protein</fullName>
    </recommendedName>
</protein>
<keyword evidence="2 5" id="KW-0812">Transmembrane</keyword>
<dbReference type="PANTHER" id="PTHR43701:SF2">
    <property type="entry name" value="MEMBRANE TRANSPORTER PROTEIN YJNA-RELATED"/>
    <property type="match status" value="1"/>
</dbReference>
<keyword evidence="4 5" id="KW-0472">Membrane</keyword>
<reference evidence="7" key="1">
    <citation type="journal article" date="2019" name="Int. J. Syst. Evol. Microbiol.">
        <title>The Global Catalogue of Microorganisms (GCM) 10K type strain sequencing project: providing services to taxonomists for standard genome sequencing and annotation.</title>
        <authorList>
            <consortium name="The Broad Institute Genomics Platform"/>
            <consortium name="The Broad Institute Genome Sequencing Center for Infectious Disease"/>
            <person name="Wu L."/>
            <person name="Ma J."/>
        </authorList>
    </citation>
    <scope>NUCLEOTIDE SEQUENCE [LARGE SCALE GENOMIC DNA]</scope>
    <source>
        <strain evidence="7">CCUG 62414</strain>
    </source>
</reference>
<dbReference type="InterPro" id="IPR002781">
    <property type="entry name" value="TM_pro_TauE-like"/>
</dbReference>
<organism evidence="6 7">
    <name type="scientific">Mariniflexile jejuense</name>
    <dbReference type="NCBI Taxonomy" id="1173582"/>
    <lineage>
        <taxon>Bacteria</taxon>
        <taxon>Pseudomonadati</taxon>
        <taxon>Bacteroidota</taxon>
        <taxon>Flavobacteriia</taxon>
        <taxon>Flavobacteriales</taxon>
        <taxon>Flavobacteriaceae</taxon>
        <taxon>Mariniflexile</taxon>
    </lineage>
</organism>
<feature type="transmembrane region" description="Helical" evidence="5">
    <location>
        <begin position="186"/>
        <end position="203"/>
    </location>
</feature>
<name>A0ABW3JEH8_9FLAO</name>
<feature type="transmembrane region" description="Helical" evidence="5">
    <location>
        <begin position="113"/>
        <end position="131"/>
    </location>
</feature>
<accession>A0ABW3JEH8</accession>
<feature type="transmembrane region" description="Helical" evidence="5">
    <location>
        <begin position="245"/>
        <end position="262"/>
    </location>
</feature>
<feature type="transmembrane region" description="Helical" evidence="5">
    <location>
        <begin position="43"/>
        <end position="62"/>
    </location>
</feature>
<evidence type="ECO:0000313" key="6">
    <source>
        <dbReference type="EMBL" id="MFD0988484.1"/>
    </source>
</evidence>
<comment type="caution">
    <text evidence="6">The sequence shown here is derived from an EMBL/GenBank/DDBJ whole genome shotgun (WGS) entry which is preliminary data.</text>
</comment>
<keyword evidence="5" id="KW-1003">Cell membrane</keyword>
<dbReference type="InterPro" id="IPR051598">
    <property type="entry name" value="TSUP/Inactive_protease-like"/>
</dbReference>
<feature type="transmembrane region" description="Helical" evidence="5">
    <location>
        <begin position="74"/>
        <end position="93"/>
    </location>
</feature>
<evidence type="ECO:0000256" key="5">
    <source>
        <dbReference type="RuleBase" id="RU363041"/>
    </source>
</evidence>
<evidence type="ECO:0000256" key="3">
    <source>
        <dbReference type="ARBA" id="ARBA00022989"/>
    </source>
</evidence>
<gene>
    <name evidence="6" type="ORF">ACFQ1R_00115</name>
</gene>
<dbReference type="EMBL" id="JBHTJI010000001">
    <property type="protein sequence ID" value="MFD0988484.1"/>
    <property type="molecule type" value="Genomic_DNA"/>
</dbReference>
<keyword evidence="3 5" id="KW-1133">Transmembrane helix</keyword>
<evidence type="ECO:0000256" key="1">
    <source>
        <dbReference type="ARBA" id="ARBA00004141"/>
    </source>
</evidence>
<comment type="subcellular location">
    <subcellularLocation>
        <location evidence="5">Cell membrane</location>
        <topology evidence="5">Multi-pass membrane protein</topology>
    </subcellularLocation>
    <subcellularLocation>
        <location evidence="1">Membrane</location>
        <topology evidence="1">Multi-pass membrane protein</topology>
    </subcellularLocation>
</comment>
<evidence type="ECO:0000256" key="2">
    <source>
        <dbReference type="ARBA" id="ARBA00022692"/>
    </source>
</evidence>
<feature type="transmembrane region" description="Helical" evidence="5">
    <location>
        <begin position="151"/>
        <end position="180"/>
    </location>
</feature>
<comment type="similarity">
    <text evidence="5">Belongs to the 4-toluene sulfonate uptake permease (TSUP) (TC 2.A.102) family.</text>
</comment>
<sequence>MDLVDLLGFFIAFLIGIVLGLVGGGGSILTVPLLVYLLGYNPVVATAYSLFVVGASSMVGVIQKNKEKLVDFKTGFAFSFPSFLAVFLSRRFLVPNIPEVIFSTNNFVLTKGMAIMMFFAMVMIMASTSMIKNTKKDNQPFIKLPYYKIFFQGLAIGCITGLIGAGGGFLYVPALVLWAGLPMKKAVGTSLVIIAINSIIGFSGDLHNLEINWEFLLIFTSLTILGVLLGGYLSKFISNKKLKKSFGWLVMIMAFYIMIKEIY</sequence>
<dbReference type="RefSeq" id="WP_379924038.1">
    <property type="nucleotide sequence ID" value="NZ_JBHTJI010000001.1"/>
</dbReference>
<feature type="transmembrane region" description="Helical" evidence="5">
    <location>
        <begin position="215"/>
        <end position="233"/>
    </location>
</feature>
<evidence type="ECO:0000256" key="4">
    <source>
        <dbReference type="ARBA" id="ARBA00023136"/>
    </source>
</evidence>
<dbReference type="Pfam" id="PF01925">
    <property type="entry name" value="TauE"/>
    <property type="match status" value="1"/>
</dbReference>
<keyword evidence="7" id="KW-1185">Reference proteome</keyword>
<dbReference type="PANTHER" id="PTHR43701">
    <property type="entry name" value="MEMBRANE TRANSPORTER PROTEIN MJ0441-RELATED"/>
    <property type="match status" value="1"/>
</dbReference>
<proteinExistence type="inferred from homology"/>
<evidence type="ECO:0000313" key="7">
    <source>
        <dbReference type="Proteomes" id="UP001597061"/>
    </source>
</evidence>